<evidence type="ECO:0000313" key="2">
    <source>
        <dbReference type="EMBL" id="KAK4078503.1"/>
    </source>
</evidence>
<sequence length="434" mass="47065">MLADTMYEPVDPDGDERTGGSMGDMSDMNDMMLLLSFCGRRRQYRLVQDSQEPSVWSGRGTRQERGDLRWRRTAALTACVRGPRARSRVVASAHLAPRSARRKKPEKHKPPSHSRFAYAPPPPPLSRSPSFDGGGGGGEQKQPHRRFPCAGRALAQFPQPAADAHALLLPPPPIPPVSCSGRPSTVHSGNHGAPSAEGSAIVPDSAHRPDLVEAMRLLACAGARLWPLRGETCDSQPKPPLSLGRTVVRALQKGRDVRLSEDMAIPSCARPLLLLKSVGAPRRAGGRRLTDINRVRRRQADEKKNSCRQYSTSTARGWLAAERYGSCPLRTETEIGSGSLSLWGGGLVAAGPSPASEAMSPREGLQAVAVAHQQLFFSGTAVRPPVQEAKTKRPLVLAWLQGCHEDKSPSFASPPMQQEQRRPGETEENICARL</sequence>
<feature type="region of interest" description="Disordered" evidence="1">
    <location>
        <begin position="165"/>
        <end position="202"/>
    </location>
</feature>
<feature type="region of interest" description="Disordered" evidence="1">
    <location>
        <begin position="1"/>
        <end position="25"/>
    </location>
</feature>
<evidence type="ECO:0000313" key="3">
    <source>
        <dbReference type="Proteomes" id="UP001287286"/>
    </source>
</evidence>
<name>A0ABR0BJG6_PURLI</name>
<proteinExistence type="predicted"/>
<feature type="compositionally biased region" description="Basic residues" evidence="1">
    <location>
        <begin position="99"/>
        <end position="112"/>
    </location>
</feature>
<evidence type="ECO:0000256" key="1">
    <source>
        <dbReference type="SAM" id="MobiDB-lite"/>
    </source>
</evidence>
<feature type="region of interest" description="Disordered" evidence="1">
    <location>
        <begin position="406"/>
        <end position="434"/>
    </location>
</feature>
<organism evidence="2 3">
    <name type="scientific">Purpureocillium lilacinum</name>
    <name type="common">Paecilomyces lilacinus</name>
    <dbReference type="NCBI Taxonomy" id="33203"/>
    <lineage>
        <taxon>Eukaryota</taxon>
        <taxon>Fungi</taxon>
        <taxon>Dikarya</taxon>
        <taxon>Ascomycota</taxon>
        <taxon>Pezizomycotina</taxon>
        <taxon>Sordariomycetes</taxon>
        <taxon>Hypocreomycetidae</taxon>
        <taxon>Hypocreales</taxon>
        <taxon>Ophiocordycipitaceae</taxon>
        <taxon>Purpureocillium</taxon>
    </lineage>
</organism>
<accession>A0ABR0BJG6</accession>
<dbReference type="EMBL" id="JAWRVI010000082">
    <property type="protein sequence ID" value="KAK4078503.1"/>
    <property type="molecule type" value="Genomic_DNA"/>
</dbReference>
<reference evidence="2 3" key="1">
    <citation type="journal article" date="2024" name="Microbiol. Resour. Announc.">
        <title>Genome annotations for the ascomycete fungi Trichoderma harzianum, Trichoderma aggressivum, and Purpureocillium lilacinum.</title>
        <authorList>
            <person name="Beijen E.P.W."/>
            <person name="Ohm R.A."/>
        </authorList>
    </citation>
    <scope>NUCLEOTIDE SEQUENCE [LARGE SCALE GENOMIC DNA]</scope>
    <source>
        <strain evidence="2 3">CBS 150709</strain>
    </source>
</reference>
<feature type="region of interest" description="Disordered" evidence="1">
    <location>
        <begin position="86"/>
        <end position="145"/>
    </location>
</feature>
<comment type="caution">
    <text evidence="2">The sequence shown here is derived from an EMBL/GenBank/DDBJ whole genome shotgun (WGS) entry which is preliminary data.</text>
</comment>
<dbReference type="Proteomes" id="UP001287286">
    <property type="component" value="Unassembled WGS sequence"/>
</dbReference>
<gene>
    <name evidence="2" type="ORF">Purlil1_11956</name>
</gene>
<protein>
    <submittedName>
        <fullName evidence="2">Uncharacterized protein</fullName>
    </submittedName>
</protein>
<keyword evidence="3" id="KW-1185">Reference proteome</keyword>